<evidence type="ECO:0000313" key="6">
    <source>
        <dbReference type="Proteomes" id="UP000683429"/>
    </source>
</evidence>
<accession>A0A1H8P9F2</accession>
<proteinExistence type="predicted"/>
<dbReference type="InterPro" id="IPR009057">
    <property type="entry name" value="Homeodomain-like_sf"/>
</dbReference>
<gene>
    <name evidence="3" type="ORF">KP014_04405</name>
    <name evidence="4" type="ORF">SAMN04487895_10799</name>
</gene>
<dbReference type="Pfam" id="PF13518">
    <property type="entry name" value="HTH_28"/>
    <property type="match status" value="1"/>
</dbReference>
<dbReference type="GO" id="GO:0003677">
    <property type="term" value="F:DNA binding"/>
    <property type="evidence" value="ECO:0007669"/>
    <property type="project" value="InterPro"/>
</dbReference>
<dbReference type="Proteomes" id="UP000683429">
    <property type="component" value="Chromosome"/>
</dbReference>
<dbReference type="Proteomes" id="UP000198809">
    <property type="component" value="Unassembled WGS sequence"/>
</dbReference>
<keyword evidence="6" id="KW-1185">Reference proteome</keyword>
<evidence type="ECO:0000256" key="1">
    <source>
        <dbReference type="SAM" id="Coils"/>
    </source>
</evidence>
<dbReference type="SUPFAM" id="SSF46689">
    <property type="entry name" value="Homeodomain-like"/>
    <property type="match status" value="1"/>
</dbReference>
<dbReference type="InterPro" id="IPR055247">
    <property type="entry name" value="InsJ-like_HTH"/>
</dbReference>
<evidence type="ECO:0000313" key="5">
    <source>
        <dbReference type="Proteomes" id="UP000198809"/>
    </source>
</evidence>
<sequence>MGKRLKEEARLKIVKEALAGVKVGVLSRMYDIHPETIRGWIRDHRDSIPPEEIPVADEHLQELQRLQDVEQRYEKAMKVLGEKELELEILRELLKKKDPAYPKNSK</sequence>
<protein>
    <submittedName>
        <fullName evidence="4">Transposase</fullName>
    </submittedName>
</protein>
<evidence type="ECO:0000259" key="2">
    <source>
        <dbReference type="Pfam" id="PF13518"/>
    </source>
</evidence>
<evidence type="ECO:0000313" key="3">
    <source>
        <dbReference type="EMBL" id="QWU16484.1"/>
    </source>
</evidence>
<dbReference type="GO" id="GO:0004803">
    <property type="term" value="F:transposase activity"/>
    <property type="evidence" value="ECO:0007669"/>
    <property type="project" value="InterPro"/>
</dbReference>
<dbReference type="EMBL" id="FODH01000007">
    <property type="protein sequence ID" value="SEO38407.1"/>
    <property type="molecule type" value="Genomic_DNA"/>
</dbReference>
<organism evidence="4 5">
    <name type="scientific">Paenibacillus sophorae</name>
    <dbReference type="NCBI Taxonomy" id="1333845"/>
    <lineage>
        <taxon>Bacteria</taxon>
        <taxon>Bacillati</taxon>
        <taxon>Bacillota</taxon>
        <taxon>Bacilli</taxon>
        <taxon>Bacillales</taxon>
        <taxon>Paenibacillaceae</taxon>
        <taxon>Paenibacillus</taxon>
    </lineage>
</organism>
<name>A0A1H8P9F2_9BACL</name>
<dbReference type="RefSeq" id="WP_042207643.1">
    <property type="nucleotide sequence ID" value="NZ_CP076607.1"/>
</dbReference>
<dbReference type="EMBL" id="CP076607">
    <property type="protein sequence ID" value="QWU16484.1"/>
    <property type="molecule type" value="Genomic_DNA"/>
</dbReference>
<keyword evidence="1" id="KW-0175">Coiled coil</keyword>
<dbReference type="STRING" id="1333845.SAMN04487895_10799"/>
<reference evidence="4 5" key="1">
    <citation type="submission" date="2016-10" db="EMBL/GenBank/DDBJ databases">
        <authorList>
            <person name="de Groot N.N."/>
        </authorList>
    </citation>
    <scope>NUCLEOTIDE SEQUENCE [LARGE SCALE GENOMIC DNA]</scope>
    <source>
        <strain evidence="4 5">CGMCC 1.10238</strain>
    </source>
</reference>
<dbReference type="GO" id="GO:0006313">
    <property type="term" value="P:DNA transposition"/>
    <property type="evidence" value="ECO:0007669"/>
    <property type="project" value="InterPro"/>
</dbReference>
<evidence type="ECO:0000313" key="4">
    <source>
        <dbReference type="EMBL" id="SEO38407.1"/>
    </source>
</evidence>
<feature type="domain" description="Insertion element IS150 protein InsJ-like helix-turn-helix" evidence="2">
    <location>
        <begin position="10"/>
        <end position="43"/>
    </location>
</feature>
<dbReference type="AlphaFoldDB" id="A0A1H8P9F2"/>
<reference evidence="3 6" key="2">
    <citation type="submission" date="2021-06" db="EMBL/GenBank/DDBJ databases">
        <title>Whole genome sequence of Paenibacillus sophorae DSM23020 for comparative genomics.</title>
        <authorList>
            <person name="Kim M.-J."/>
            <person name="Lee G."/>
            <person name="Shin J.-H."/>
        </authorList>
    </citation>
    <scope>NUCLEOTIDE SEQUENCE [LARGE SCALE GENOMIC DNA]</scope>
    <source>
        <strain evidence="3 6">DSM 23020</strain>
    </source>
</reference>
<feature type="coiled-coil region" evidence="1">
    <location>
        <begin position="56"/>
        <end position="86"/>
    </location>
</feature>